<dbReference type="InterPro" id="IPR055170">
    <property type="entry name" value="GFO_IDH_MocA-like_dom"/>
</dbReference>
<dbReference type="SUPFAM" id="SSF55347">
    <property type="entry name" value="Glyceraldehyde-3-phosphate dehydrogenase-like, C-terminal domain"/>
    <property type="match status" value="1"/>
</dbReference>
<dbReference type="EMBL" id="PUEJ01000003">
    <property type="protein sequence ID" value="PRH87781.1"/>
    <property type="molecule type" value="Genomic_DNA"/>
</dbReference>
<dbReference type="PANTHER" id="PTHR43708">
    <property type="entry name" value="CONSERVED EXPRESSED OXIDOREDUCTASE (EUROFUNG)"/>
    <property type="match status" value="1"/>
</dbReference>
<evidence type="ECO:0000313" key="3">
    <source>
        <dbReference type="EMBL" id="PRH87781.1"/>
    </source>
</evidence>
<protein>
    <submittedName>
        <fullName evidence="3">Gfo/Idh/MocA family oxidoreductase</fullName>
    </submittedName>
</protein>
<dbReference type="InterPro" id="IPR000683">
    <property type="entry name" value="Gfo/Idh/MocA-like_OxRdtase_N"/>
</dbReference>
<dbReference type="Gene3D" id="3.30.360.10">
    <property type="entry name" value="Dihydrodipicolinate Reductase, domain 2"/>
    <property type="match status" value="1"/>
</dbReference>
<evidence type="ECO:0000259" key="1">
    <source>
        <dbReference type="Pfam" id="PF01408"/>
    </source>
</evidence>
<sequence length="322" mass="34410">MRIALAGVGHWHAAMHREAARQAGATITGVWDEDADVAARFARENGLETHASPEALAGARPDLVVLMGRPTGLVERAIALVDAGLAVMLEKPAALTAGELEPLRERGRRGAFIAVPLPNRCSPIWSRIAELAAAGRLGGLSHAQFRIVNGPPERYRIDGVPWLLAPQTSGGGALRNLGIHGVDAALALAGDNGLELVSASLGRLHGEAVEDYAVLVLRNKRGLIVTVEAGYTYASMAPGGDFEWRISSANAYLVDRGNHCRITTLDDAATQEEPPLPPGERYKAFMADTLARLARGQPPLVGIEDYWRAMTLIDEAYRRTAA</sequence>
<dbReference type="InterPro" id="IPR051317">
    <property type="entry name" value="Gfo/Idh/MocA_oxidoreduct"/>
</dbReference>
<accession>A0A2S9QEK2</accession>
<evidence type="ECO:0000259" key="2">
    <source>
        <dbReference type="Pfam" id="PF22725"/>
    </source>
</evidence>
<dbReference type="OrthoDB" id="9792935at2"/>
<dbReference type="InterPro" id="IPR036291">
    <property type="entry name" value="NAD(P)-bd_dom_sf"/>
</dbReference>
<evidence type="ECO:0000313" key="4">
    <source>
        <dbReference type="Proteomes" id="UP000237682"/>
    </source>
</evidence>
<dbReference type="Pfam" id="PF01408">
    <property type="entry name" value="GFO_IDH_MocA"/>
    <property type="match status" value="1"/>
</dbReference>
<comment type="caution">
    <text evidence="3">The sequence shown here is derived from an EMBL/GenBank/DDBJ whole genome shotgun (WGS) entry which is preliminary data.</text>
</comment>
<feature type="domain" description="GFO/IDH/MocA-like oxidoreductase" evidence="2">
    <location>
        <begin position="127"/>
        <end position="235"/>
    </location>
</feature>
<dbReference type="Gene3D" id="3.40.50.720">
    <property type="entry name" value="NAD(P)-binding Rossmann-like Domain"/>
    <property type="match status" value="1"/>
</dbReference>
<organism evidence="3 4">
    <name type="scientific">Labrys okinawensis</name>
    <dbReference type="NCBI Taxonomy" id="346911"/>
    <lineage>
        <taxon>Bacteria</taxon>
        <taxon>Pseudomonadati</taxon>
        <taxon>Pseudomonadota</taxon>
        <taxon>Alphaproteobacteria</taxon>
        <taxon>Hyphomicrobiales</taxon>
        <taxon>Xanthobacteraceae</taxon>
        <taxon>Labrys</taxon>
    </lineage>
</organism>
<keyword evidence="4" id="KW-1185">Reference proteome</keyword>
<dbReference type="PANTHER" id="PTHR43708:SF8">
    <property type="entry name" value="OXIDOREDUCTASE"/>
    <property type="match status" value="1"/>
</dbReference>
<dbReference type="SUPFAM" id="SSF51735">
    <property type="entry name" value="NAD(P)-binding Rossmann-fold domains"/>
    <property type="match status" value="1"/>
</dbReference>
<feature type="domain" description="Gfo/Idh/MocA-like oxidoreductase N-terminal" evidence="1">
    <location>
        <begin position="1"/>
        <end position="103"/>
    </location>
</feature>
<name>A0A2S9QEK2_9HYPH</name>
<dbReference type="GO" id="GO:0000166">
    <property type="term" value="F:nucleotide binding"/>
    <property type="evidence" value="ECO:0007669"/>
    <property type="project" value="InterPro"/>
</dbReference>
<dbReference type="Proteomes" id="UP000237682">
    <property type="component" value="Unassembled WGS sequence"/>
</dbReference>
<dbReference type="RefSeq" id="WP_105861450.1">
    <property type="nucleotide sequence ID" value="NZ_PUEJ01000003.1"/>
</dbReference>
<dbReference type="Pfam" id="PF22725">
    <property type="entry name" value="GFO_IDH_MocA_C3"/>
    <property type="match status" value="1"/>
</dbReference>
<reference evidence="3 4" key="1">
    <citation type="submission" date="2018-02" db="EMBL/GenBank/DDBJ databases">
        <title>Whole genome sequencing of endophytic bacterium.</title>
        <authorList>
            <person name="Eedara R."/>
            <person name="Podile A.R."/>
        </authorList>
    </citation>
    <scope>NUCLEOTIDE SEQUENCE [LARGE SCALE GENOMIC DNA]</scope>
    <source>
        <strain evidence="3 4">RP1T</strain>
    </source>
</reference>
<proteinExistence type="predicted"/>
<gene>
    <name evidence="3" type="ORF">C5L14_07610</name>
</gene>
<dbReference type="AlphaFoldDB" id="A0A2S9QEK2"/>